<feature type="region of interest" description="Disordered" evidence="1">
    <location>
        <begin position="1"/>
        <end position="56"/>
    </location>
</feature>
<feature type="compositionally biased region" description="Low complexity" evidence="1">
    <location>
        <begin position="17"/>
        <end position="31"/>
    </location>
</feature>
<evidence type="ECO:0000313" key="2">
    <source>
        <dbReference type="EMBL" id="KZO90585.1"/>
    </source>
</evidence>
<feature type="region of interest" description="Disordered" evidence="1">
    <location>
        <begin position="455"/>
        <end position="483"/>
    </location>
</feature>
<dbReference type="AlphaFoldDB" id="A0A167GI90"/>
<accession>A0A167GI90</accession>
<feature type="region of interest" description="Disordered" evidence="1">
    <location>
        <begin position="523"/>
        <end position="543"/>
    </location>
</feature>
<feature type="compositionally biased region" description="Polar residues" evidence="1">
    <location>
        <begin position="523"/>
        <end position="533"/>
    </location>
</feature>
<organism evidence="2 3">
    <name type="scientific">Calocera viscosa (strain TUFC12733)</name>
    <dbReference type="NCBI Taxonomy" id="1330018"/>
    <lineage>
        <taxon>Eukaryota</taxon>
        <taxon>Fungi</taxon>
        <taxon>Dikarya</taxon>
        <taxon>Basidiomycota</taxon>
        <taxon>Agaricomycotina</taxon>
        <taxon>Dacrymycetes</taxon>
        <taxon>Dacrymycetales</taxon>
        <taxon>Dacrymycetaceae</taxon>
        <taxon>Calocera</taxon>
    </lineage>
</organism>
<feature type="compositionally biased region" description="Acidic residues" evidence="1">
    <location>
        <begin position="43"/>
        <end position="56"/>
    </location>
</feature>
<protein>
    <submittedName>
        <fullName evidence="2">Uncharacterized protein</fullName>
    </submittedName>
</protein>
<evidence type="ECO:0000313" key="3">
    <source>
        <dbReference type="Proteomes" id="UP000076738"/>
    </source>
</evidence>
<dbReference type="EMBL" id="KV417338">
    <property type="protein sequence ID" value="KZO90585.1"/>
    <property type="molecule type" value="Genomic_DNA"/>
</dbReference>
<evidence type="ECO:0000256" key="1">
    <source>
        <dbReference type="SAM" id="MobiDB-lite"/>
    </source>
</evidence>
<reference evidence="2 3" key="1">
    <citation type="journal article" date="2016" name="Mol. Biol. Evol.">
        <title>Comparative Genomics of Early-Diverging Mushroom-Forming Fungi Provides Insights into the Origins of Lignocellulose Decay Capabilities.</title>
        <authorList>
            <person name="Nagy L.G."/>
            <person name="Riley R."/>
            <person name="Tritt A."/>
            <person name="Adam C."/>
            <person name="Daum C."/>
            <person name="Floudas D."/>
            <person name="Sun H."/>
            <person name="Yadav J.S."/>
            <person name="Pangilinan J."/>
            <person name="Larsson K.H."/>
            <person name="Matsuura K."/>
            <person name="Barry K."/>
            <person name="Labutti K."/>
            <person name="Kuo R."/>
            <person name="Ohm R.A."/>
            <person name="Bhattacharya S.S."/>
            <person name="Shirouzu T."/>
            <person name="Yoshinaga Y."/>
            <person name="Martin F.M."/>
            <person name="Grigoriev I.V."/>
            <person name="Hibbett D.S."/>
        </authorList>
    </citation>
    <scope>NUCLEOTIDE SEQUENCE [LARGE SCALE GENOMIC DNA]</scope>
    <source>
        <strain evidence="2 3">TUFC12733</strain>
    </source>
</reference>
<dbReference type="Proteomes" id="UP000076738">
    <property type="component" value="Unassembled WGS sequence"/>
</dbReference>
<gene>
    <name evidence="2" type="ORF">CALVIDRAFT_531358</name>
</gene>
<name>A0A167GI90_CALVF</name>
<feature type="region of interest" description="Disordered" evidence="1">
    <location>
        <begin position="75"/>
        <end position="131"/>
    </location>
</feature>
<sequence>MLSDYELMASEPEDGGSESSPPSSPFSLVSSAHTTEAPSDLDLASDDDMSAEDMDALDIHSVNGSDHDWAFVQRHDNDLAPGPPSMFSSNPVASSSSISSSSRTPSPQPIQTSSFMAYSPPATPRPRSPQLLQLPISDPTAQPFTLVRLLNLPQYQTLEDLVNLLTKSASMLGSAFHYSDRIPVPLWVSFRPALSAMESGDPGRSSALIRFMNPEDAACLSEMFERMKSQLVQMEEAGEFWYWLLDLDVVLLSDEEAEKGEEGRGLLWVADWLRNDDESSAQRPVKAASDLITTILMTPLPSDIRLRNLIDLFVNMVADDSPKPIRIALLPDLAAHTIFLSCCILQYADAVTASRAMAILSNCDNLLFEPYSGSDGGARCFLDMASATGTTRKSRVEFKPGDWWSYTSSIRNTDVWEHSSLIRKAEALGDPLDAGWLSHPRGLDQHLLLERGQTAFPNKHKTKRGSASPLKLGQRTEAGGTDERPVNSVMLIGLPHDILLEEIVKVYTTPPIVSPPGTVMPATSSTTTVNHVPSSDSGPSMSSTVSHAINIHLPVIISIFERHPTLSPTHRCAVISFNSAEDYEAGICLLPPSMWYRPGTSGQPQGRFVKPDERDGTEHIFQCHYNSGDYTHLHVEGQATWRVTEDA</sequence>
<dbReference type="OrthoDB" id="3363223at2759"/>
<keyword evidence="3" id="KW-1185">Reference proteome</keyword>
<feature type="compositionally biased region" description="Low complexity" evidence="1">
    <location>
        <begin position="534"/>
        <end position="543"/>
    </location>
</feature>
<feature type="compositionally biased region" description="Low complexity" evidence="1">
    <location>
        <begin position="85"/>
        <end position="114"/>
    </location>
</feature>
<proteinExistence type="predicted"/>